<gene>
    <name evidence="6" type="ORF">SAMN02745823_00350</name>
</gene>
<dbReference type="EMBL" id="FQXV01000001">
    <property type="protein sequence ID" value="SHH57748.1"/>
    <property type="molecule type" value="Genomic_DNA"/>
</dbReference>
<feature type="domain" description="4Fe-4S ferredoxin-type" evidence="5">
    <location>
        <begin position="310"/>
        <end position="339"/>
    </location>
</feature>
<dbReference type="PROSITE" id="PS00198">
    <property type="entry name" value="4FE4S_FER_1"/>
    <property type="match status" value="2"/>
</dbReference>
<dbReference type="GO" id="GO:0051539">
    <property type="term" value="F:4 iron, 4 sulfur cluster binding"/>
    <property type="evidence" value="ECO:0007669"/>
    <property type="project" value="UniProtKB-KW"/>
</dbReference>
<dbReference type="PANTHER" id="PTHR43687:SF5">
    <property type="entry name" value="4FE-4S FERREDOXIN-TYPE DOMAIN-CONTAINING PROTEIN"/>
    <property type="match status" value="1"/>
</dbReference>
<keyword evidence="4" id="KW-0411">Iron-sulfur</keyword>
<accession>A0A1M5U477</accession>
<dbReference type="PANTHER" id="PTHR43687">
    <property type="entry name" value="ADENYLYLSULFATE REDUCTASE, BETA SUBUNIT"/>
    <property type="match status" value="1"/>
</dbReference>
<evidence type="ECO:0000256" key="1">
    <source>
        <dbReference type="ARBA" id="ARBA00022485"/>
    </source>
</evidence>
<keyword evidence="3" id="KW-0408">Iron</keyword>
<dbReference type="RefSeq" id="WP_073075910.1">
    <property type="nucleotide sequence ID" value="NZ_FQXV01000001.1"/>
</dbReference>
<protein>
    <submittedName>
        <fullName evidence="6">Uncharacterized conserved protein, DUF362 family</fullName>
    </submittedName>
</protein>
<evidence type="ECO:0000259" key="5">
    <source>
        <dbReference type="PROSITE" id="PS51379"/>
    </source>
</evidence>
<dbReference type="Pfam" id="PF13237">
    <property type="entry name" value="Fer4_10"/>
    <property type="match status" value="1"/>
</dbReference>
<dbReference type="Pfam" id="PF04015">
    <property type="entry name" value="DUF362"/>
    <property type="match status" value="1"/>
</dbReference>
<dbReference type="AlphaFoldDB" id="A0A1M5U477"/>
<keyword evidence="7" id="KW-1185">Reference proteome</keyword>
<evidence type="ECO:0000313" key="6">
    <source>
        <dbReference type="EMBL" id="SHH57748.1"/>
    </source>
</evidence>
<name>A0A1M5U477_9FIRM</name>
<keyword evidence="1" id="KW-0004">4Fe-4S</keyword>
<evidence type="ECO:0000256" key="4">
    <source>
        <dbReference type="ARBA" id="ARBA00023014"/>
    </source>
</evidence>
<dbReference type="Gene3D" id="3.30.70.20">
    <property type="match status" value="1"/>
</dbReference>
<evidence type="ECO:0000256" key="3">
    <source>
        <dbReference type="ARBA" id="ARBA00023004"/>
    </source>
</evidence>
<evidence type="ECO:0000256" key="2">
    <source>
        <dbReference type="ARBA" id="ARBA00022723"/>
    </source>
</evidence>
<dbReference type="InterPro" id="IPR017900">
    <property type="entry name" value="4Fe4S_Fe_S_CS"/>
</dbReference>
<dbReference type="SUPFAM" id="SSF54862">
    <property type="entry name" value="4Fe-4S ferredoxins"/>
    <property type="match status" value="1"/>
</dbReference>
<dbReference type="PROSITE" id="PS51379">
    <property type="entry name" value="4FE4S_FER_2"/>
    <property type="match status" value="2"/>
</dbReference>
<dbReference type="OrthoDB" id="9807879at2"/>
<feature type="domain" description="4Fe-4S ferredoxin-type" evidence="5">
    <location>
        <begin position="348"/>
        <end position="368"/>
    </location>
</feature>
<dbReference type="STRING" id="1123282.SAMN02745823_00350"/>
<dbReference type="Proteomes" id="UP000183995">
    <property type="component" value="Unassembled WGS sequence"/>
</dbReference>
<dbReference type="InterPro" id="IPR050572">
    <property type="entry name" value="Fe-S_Ferredoxin"/>
</dbReference>
<reference evidence="6 7" key="1">
    <citation type="submission" date="2016-11" db="EMBL/GenBank/DDBJ databases">
        <authorList>
            <person name="Jaros S."/>
            <person name="Januszkiewicz K."/>
            <person name="Wedrychowicz H."/>
        </authorList>
    </citation>
    <scope>NUCLEOTIDE SEQUENCE [LARGE SCALE GENOMIC DNA]</scope>
    <source>
        <strain evidence="6 7">DSM 10068</strain>
    </source>
</reference>
<organism evidence="6 7">
    <name type="scientific">Sporobacter termitidis DSM 10068</name>
    <dbReference type="NCBI Taxonomy" id="1123282"/>
    <lineage>
        <taxon>Bacteria</taxon>
        <taxon>Bacillati</taxon>
        <taxon>Bacillota</taxon>
        <taxon>Clostridia</taxon>
        <taxon>Eubacteriales</taxon>
        <taxon>Oscillospiraceae</taxon>
        <taxon>Sporobacter</taxon>
    </lineage>
</organism>
<dbReference type="GO" id="GO:0046872">
    <property type="term" value="F:metal ion binding"/>
    <property type="evidence" value="ECO:0007669"/>
    <property type="project" value="UniProtKB-KW"/>
</dbReference>
<sequence>MAIVSVLKTGKYDAGDLRVVVSRHFEALGFEKELRPGMKVLIKPNLLGAHRPEQAATTHPAVVRAVVDWLRERGIDDITIADSPGGAYRPGGLRAIYEACGYGVMRDVVKLNLDTGYTAVQSPEGFQNRSFNIIDPIVRADIVVNIAKLKTHGLTTVSAGVKNLFGAIPGLQKPELHYKYPDLMDFCTMLLELAQVVKPQITLIDAVETMEGNGPLNGRIRHMGLTLASRDIFAQDYVAAQLMGLDPESVPLVRLALKKGLTAPQDIETVGDTFAPAAPPYILPESVNKGNNRGFLMRSIGGVIKGVYRAVPSIDTSKCRGCGKCAESCPMQIIKIKDKKAGMSVKTCISCFCCQEMCPFDAVRIRHVLRLPKI</sequence>
<evidence type="ECO:0000313" key="7">
    <source>
        <dbReference type="Proteomes" id="UP000183995"/>
    </source>
</evidence>
<dbReference type="InterPro" id="IPR007160">
    <property type="entry name" value="DUF362"/>
</dbReference>
<proteinExistence type="predicted"/>
<dbReference type="InterPro" id="IPR017896">
    <property type="entry name" value="4Fe4S_Fe-S-bd"/>
</dbReference>
<keyword evidence="2" id="KW-0479">Metal-binding</keyword>